<feature type="signal peptide" evidence="1">
    <location>
        <begin position="1"/>
        <end position="22"/>
    </location>
</feature>
<gene>
    <name evidence="3" type="ORF">DJ021_04555</name>
</gene>
<dbReference type="OrthoDB" id="9811006at2"/>
<evidence type="ECO:0000259" key="2">
    <source>
        <dbReference type="SMART" id="SM00867"/>
    </source>
</evidence>
<name>A0A328B4A1_9CAUL</name>
<dbReference type="PANTHER" id="PTHR34406">
    <property type="entry name" value="PROTEIN YCEI"/>
    <property type="match status" value="1"/>
</dbReference>
<accession>A0A328B4A1</accession>
<dbReference type="Gene3D" id="2.40.128.110">
    <property type="entry name" value="Lipid/polyisoprenoid-binding, YceI-like"/>
    <property type="match status" value="1"/>
</dbReference>
<dbReference type="InterPro" id="IPR036761">
    <property type="entry name" value="TTHA0802/YceI-like_sf"/>
</dbReference>
<dbReference type="InterPro" id="IPR007372">
    <property type="entry name" value="Lipid/polyisoprenoid-bd_YceI"/>
</dbReference>
<feature type="domain" description="Lipid/polyisoprenoid-binding YceI-like" evidence="2">
    <location>
        <begin position="35"/>
        <end position="199"/>
    </location>
</feature>
<sequence length="202" mass="21040">MFSSAALGLAAALLVAASPLQAQTTQAPAEVHAGSYKLDPSHSKITWSVTHFGYSTYIGQFASVNGALKLDPKAPATSDLQVTVDTPSLGTLNPALDTHLKSPDFLDVAKFPTATFKATSVKVTGARTADIAGDLTLHGVTKPVTLQATFNQAGVNPLDKKYTLGFAGAAKIKRSEFGITSYVPAISDDVTLTVEAEFKAVS</sequence>
<evidence type="ECO:0000256" key="1">
    <source>
        <dbReference type="SAM" id="SignalP"/>
    </source>
</evidence>
<dbReference type="SUPFAM" id="SSF101874">
    <property type="entry name" value="YceI-like"/>
    <property type="match status" value="1"/>
</dbReference>
<evidence type="ECO:0000313" key="3">
    <source>
        <dbReference type="EMBL" id="RAK61687.1"/>
    </source>
</evidence>
<dbReference type="PANTHER" id="PTHR34406:SF1">
    <property type="entry name" value="PROTEIN YCEI"/>
    <property type="match status" value="1"/>
</dbReference>
<dbReference type="Proteomes" id="UP000249842">
    <property type="component" value="Unassembled WGS sequence"/>
</dbReference>
<dbReference type="Pfam" id="PF04264">
    <property type="entry name" value="YceI"/>
    <property type="match status" value="1"/>
</dbReference>
<dbReference type="AlphaFoldDB" id="A0A328B4A1"/>
<reference evidence="4" key="1">
    <citation type="submission" date="2018-05" db="EMBL/GenBank/DDBJ databases">
        <authorList>
            <person name="Li X."/>
        </authorList>
    </citation>
    <scope>NUCLEOTIDE SEQUENCE [LARGE SCALE GENOMIC DNA]</scope>
    <source>
        <strain evidence="4">HKS-05</strain>
    </source>
</reference>
<dbReference type="SMART" id="SM00867">
    <property type="entry name" value="YceI"/>
    <property type="match status" value="1"/>
</dbReference>
<comment type="caution">
    <text evidence="3">The sequence shown here is derived from an EMBL/GenBank/DDBJ whole genome shotgun (WGS) entry which is preliminary data.</text>
</comment>
<feature type="chain" id="PRO_5016418873" description="Lipid/polyisoprenoid-binding YceI-like domain-containing protein" evidence="1">
    <location>
        <begin position="23"/>
        <end position="202"/>
    </location>
</feature>
<evidence type="ECO:0000313" key="4">
    <source>
        <dbReference type="Proteomes" id="UP000249842"/>
    </source>
</evidence>
<protein>
    <recommendedName>
        <fullName evidence="2">Lipid/polyisoprenoid-binding YceI-like domain-containing protein</fullName>
    </recommendedName>
</protein>
<keyword evidence="1" id="KW-0732">Signal</keyword>
<keyword evidence="4" id="KW-1185">Reference proteome</keyword>
<proteinExistence type="predicted"/>
<dbReference type="EMBL" id="QFYP01000001">
    <property type="protein sequence ID" value="RAK61687.1"/>
    <property type="molecule type" value="Genomic_DNA"/>
</dbReference>
<organism evidence="3 4">
    <name type="scientific">Phenylobacterium hankyongense</name>
    <dbReference type="NCBI Taxonomy" id="1813876"/>
    <lineage>
        <taxon>Bacteria</taxon>
        <taxon>Pseudomonadati</taxon>
        <taxon>Pseudomonadota</taxon>
        <taxon>Alphaproteobacteria</taxon>
        <taxon>Caulobacterales</taxon>
        <taxon>Caulobacteraceae</taxon>
        <taxon>Phenylobacterium</taxon>
    </lineage>
</organism>